<protein>
    <submittedName>
        <fullName evidence="1">Uncharacterized protein</fullName>
    </submittedName>
</protein>
<dbReference type="AlphaFoldDB" id="A0A821UZ79"/>
<dbReference type="OrthoDB" id="7420110at2759"/>
<name>A0A821UZ79_9NEOP</name>
<keyword evidence="2" id="KW-1185">Reference proteome</keyword>
<evidence type="ECO:0000313" key="1">
    <source>
        <dbReference type="EMBL" id="CAF4897784.1"/>
    </source>
</evidence>
<organism evidence="1 2">
    <name type="scientific">Pieris macdunnoughi</name>
    <dbReference type="NCBI Taxonomy" id="345717"/>
    <lineage>
        <taxon>Eukaryota</taxon>
        <taxon>Metazoa</taxon>
        <taxon>Ecdysozoa</taxon>
        <taxon>Arthropoda</taxon>
        <taxon>Hexapoda</taxon>
        <taxon>Insecta</taxon>
        <taxon>Pterygota</taxon>
        <taxon>Neoptera</taxon>
        <taxon>Endopterygota</taxon>
        <taxon>Lepidoptera</taxon>
        <taxon>Glossata</taxon>
        <taxon>Ditrysia</taxon>
        <taxon>Papilionoidea</taxon>
        <taxon>Pieridae</taxon>
        <taxon>Pierinae</taxon>
        <taxon>Pieris</taxon>
    </lineage>
</organism>
<sequence>MEKVESALDVLSRAATMVQPCPAYPASDSDGFVAIKADKMITVYRYAGWDTVHMLDGIWPCGRVAFLATHS</sequence>
<reference evidence="1" key="1">
    <citation type="submission" date="2021-02" db="EMBL/GenBank/DDBJ databases">
        <authorList>
            <person name="Steward A R."/>
        </authorList>
    </citation>
    <scope>NUCLEOTIDE SEQUENCE</scope>
</reference>
<evidence type="ECO:0000313" key="2">
    <source>
        <dbReference type="Proteomes" id="UP000663880"/>
    </source>
</evidence>
<dbReference type="Proteomes" id="UP000663880">
    <property type="component" value="Unassembled WGS sequence"/>
</dbReference>
<gene>
    <name evidence="1" type="ORF">PMACD_LOCUS11016</name>
</gene>
<dbReference type="EMBL" id="CAJOBZ010000035">
    <property type="protein sequence ID" value="CAF4897784.1"/>
    <property type="molecule type" value="Genomic_DNA"/>
</dbReference>
<proteinExistence type="predicted"/>
<accession>A0A821UZ79</accession>
<comment type="caution">
    <text evidence="1">The sequence shown here is derived from an EMBL/GenBank/DDBJ whole genome shotgun (WGS) entry which is preliminary data.</text>
</comment>